<dbReference type="EMBL" id="CP019288">
    <property type="protein sequence ID" value="QHI35512.1"/>
    <property type="molecule type" value="Genomic_DNA"/>
</dbReference>
<dbReference type="KEGG" id="kan:IMCC3317_08580"/>
<organism evidence="1 2">
    <name type="scientific">Kordia antarctica</name>
    <dbReference type="NCBI Taxonomy" id="1218801"/>
    <lineage>
        <taxon>Bacteria</taxon>
        <taxon>Pseudomonadati</taxon>
        <taxon>Bacteroidota</taxon>
        <taxon>Flavobacteriia</taxon>
        <taxon>Flavobacteriales</taxon>
        <taxon>Flavobacteriaceae</taxon>
        <taxon>Kordia</taxon>
    </lineage>
</organism>
<name>A0A7L4ZFS2_9FLAO</name>
<accession>A0A7L4ZFS2</accession>
<dbReference type="AlphaFoldDB" id="A0A7L4ZFS2"/>
<dbReference type="RefSeq" id="WP_160128252.1">
    <property type="nucleotide sequence ID" value="NZ_CP019288.1"/>
</dbReference>
<sequence>MSIEKFLSDFDENNKRKSDAKTREALAKEKQKADDENYLAEFKEYYENVVIPELKAIDKKLGDRFHLNYSDSPEMLQANSYFSKIQIVPNFEHFITEINVQISAEGGRRLITLSGTPSSKNGRSSTDGTLSFQDVMEAFKRINLEEEISKILEKSFVKG</sequence>
<dbReference type="Proteomes" id="UP000464657">
    <property type="component" value="Chromosome"/>
</dbReference>
<evidence type="ECO:0000313" key="1">
    <source>
        <dbReference type="EMBL" id="QHI35512.1"/>
    </source>
</evidence>
<evidence type="ECO:0000313" key="2">
    <source>
        <dbReference type="Proteomes" id="UP000464657"/>
    </source>
</evidence>
<reference evidence="1 2" key="1">
    <citation type="journal article" date="2013" name="Int. J. Syst. Evol. Microbiol.">
        <title>Kordia antarctica sp. nov., isolated from Antarctic seawater.</title>
        <authorList>
            <person name="Baek K."/>
            <person name="Choi A."/>
            <person name="Kang I."/>
            <person name="Lee K."/>
            <person name="Cho J.C."/>
        </authorList>
    </citation>
    <scope>NUCLEOTIDE SEQUENCE [LARGE SCALE GENOMIC DNA]</scope>
    <source>
        <strain evidence="1 2">IMCC3317</strain>
    </source>
</reference>
<protein>
    <submittedName>
        <fullName evidence="1">Uncharacterized protein</fullName>
    </submittedName>
</protein>
<gene>
    <name evidence="1" type="ORF">IMCC3317_08580</name>
</gene>
<proteinExistence type="predicted"/>
<keyword evidence="2" id="KW-1185">Reference proteome</keyword>